<gene>
    <name evidence="6" type="ORF">BXZ70DRAFT_895501</name>
</gene>
<dbReference type="InterPro" id="IPR037293">
    <property type="entry name" value="Gal_Oxidase_central_sf"/>
</dbReference>
<dbReference type="Pfam" id="PF09118">
    <property type="entry name" value="GO-like_E_set"/>
    <property type="match status" value="1"/>
</dbReference>
<dbReference type="SUPFAM" id="SSF81296">
    <property type="entry name" value="E set domains"/>
    <property type="match status" value="1"/>
</dbReference>
<dbReference type="Pfam" id="PF07250">
    <property type="entry name" value="Glyoxal_oxid_N"/>
    <property type="match status" value="1"/>
</dbReference>
<reference evidence="6" key="1">
    <citation type="journal article" date="2021" name="New Phytol.">
        <title>Evolutionary innovations through gain and loss of genes in the ectomycorrhizal Boletales.</title>
        <authorList>
            <person name="Wu G."/>
            <person name="Miyauchi S."/>
            <person name="Morin E."/>
            <person name="Kuo A."/>
            <person name="Drula E."/>
            <person name="Varga T."/>
            <person name="Kohler A."/>
            <person name="Feng B."/>
            <person name="Cao Y."/>
            <person name="Lipzen A."/>
            <person name="Daum C."/>
            <person name="Hundley H."/>
            <person name="Pangilinan J."/>
            <person name="Johnson J."/>
            <person name="Barry K."/>
            <person name="LaButti K."/>
            <person name="Ng V."/>
            <person name="Ahrendt S."/>
            <person name="Min B."/>
            <person name="Choi I.G."/>
            <person name="Park H."/>
            <person name="Plett J.M."/>
            <person name="Magnuson J."/>
            <person name="Spatafora J.W."/>
            <person name="Nagy L.G."/>
            <person name="Henrissat B."/>
            <person name="Grigoriev I.V."/>
            <person name="Yang Z.L."/>
            <person name="Xu J."/>
            <person name="Martin F.M."/>
        </authorList>
    </citation>
    <scope>NUCLEOTIDE SEQUENCE</scope>
    <source>
        <strain evidence="6">KKN 215</strain>
    </source>
</reference>
<dbReference type="InterPro" id="IPR014756">
    <property type="entry name" value="Ig_E-set"/>
</dbReference>
<dbReference type="AlphaFoldDB" id="A0A8K0ULJ0"/>
<evidence type="ECO:0000256" key="3">
    <source>
        <dbReference type="SAM" id="SignalP"/>
    </source>
</evidence>
<dbReference type="Gene3D" id="2.60.40.10">
    <property type="entry name" value="Immunoglobulins"/>
    <property type="match status" value="1"/>
</dbReference>
<feature type="signal peptide" evidence="3">
    <location>
        <begin position="1"/>
        <end position="23"/>
    </location>
</feature>
<evidence type="ECO:0000313" key="6">
    <source>
        <dbReference type="EMBL" id="KAH8096820.1"/>
    </source>
</evidence>
<dbReference type="CDD" id="cd02851">
    <property type="entry name" value="E_set_GO_C"/>
    <property type="match status" value="1"/>
</dbReference>
<keyword evidence="7" id="KW-1185">Reference proteome</keyword>
<keyword evidence="2" id="KW-0812">Transmembrane</keyword>
<evidence type="ECO:0000313" key="7">
    <source>
        <dbReference type="Proteomes" id="UP000813824"/>
    </source>
</evidence>
<dbReference type="PANTHER" id="PTHR32208">
    <property type="entry name" value="SECRETED PROTEIN-RELATED"/>
    <property type="match status" value="1"/>
</dbReference>
<dbReference type="Gene3D" id="2.130.10.80">
    <property type="entry name" value="Galactose oxidase/kelch, beta-propeller"/>
    <property type="match status" value="1"/>
</dbReference>
<feature type="chain" id="PRO_5035461096" evidence="3">
    <location>
        <begin position="24"/>
        <end position="787"/>
    </location>
</feature>
<dbReference type="Proteomes" id="UP000813824">
    <property type="component" value="Unassembled WGS sequence"/>
</dbReference>
<dbReference type="InterPro" id="IPR015202">
    <property type="entry name" value="GO-like_E_set"/>
</dbReference>
<evidence type="ECO:0000256" key="2">
    <source>
        <dbReference type="SAM" id="Phobius"/>
    </source>
</evidence>
<feature type="domain" description="Galactose oxidase-like Early set" evidence="5">
    <location>
        <begin position="500"/>
        <end position="608"/>
    </location>
</feature>
<dbReference type="OrthoDB" id="2019572at2759"/>
<evidence type="ECO:0000256" key="1">
    <source>
        <dbReference type="ARBA" id="ARBA00022729"/>
    </source>
</evidence>
<feature type="transmembrane region" description="Helical" evidence="2">
    <location>
        <begin position="657"/>
        <end position="681"/>
    </location>
</feature>
<evidence type="ECO:0000259" key="5">
    <source>
        <dbReference type="Pfam" id="PF09118"/>
    </source>
</evidence>
<proteinExistence type="predicted"/>
<sequence>MLSPCQLSLLALGLTAAVPAVYAANSAKTHKPGSFEDGGDTLVSGMMLLLGNEEKLYILDKSEGNPTLINGHPAMGSVYDIATRTATPMLVKTNVFCASGMHLPNGSYITLGGNGAIGPGGNIGDHPNECNCSGAYDSVYGDYDGALAIRVLDPCTSADNFDDPKCQWFDDAGALAMQKRRWYSAAEPLGDGSVAIIGGFVNGGYINRNFPNVDPATSGGAAEPTYEFFPSKGEAKFMQFLVDTSGLNAYALTYLMPSGQMLVQANVSTMMWEPLTNIEHRLPDMPGGIVRVYPASGANAMLPLTPENNWTPTVIFCGGSDMPDEAWGNYSWPFINTWDYPASAKCHTLTPEPIDGSPVEYVEDDDLPEHGRTMGQFIALPDGTMLLLNGGANGTAGYSTQTLETQSYADMPYGMSLASGPMGQPALYDPTKPRGQRWSTAGFNTSPIPRLYHSSAMLLPDGSVFIAGSNPNVDVNTSTIFPTTYKAEIFYPSYFAASNRPDPQGLPKTISYGGDSFDITVPASSYAGPANDAASNTTVVLLRGGFTTHAMNMGQRFLQLNNTFTVNRDGSYTLHVSQAPPNPNLLQPGPCLIYVVINGIPSIGKMVIVGNGQIGEQPIAPAAPLPASVRLDSVSGTGSNAVNKDDSGAGGKSSHTVMIVAIVVAIAAVGIIGAIFGIIVAKRRRAAAQASSASARYPMTRGVSSTGGMMGGAMTNARGARESDSSAFVPLQQDNLSMASWNASNVSVNNPYSPYHDTPNRGMQSSEFDPYYQNVPRMSTSHGPRPI</sequence>
<dbReference type="EMBL" id="JAEVFJ010000022">
    <property type="protein sequence ID" value="KAH8096820.1"/>
    <property type="molecule type" value="Genomic_DNA"/>
</dbReference>
<keyword evidence="2" id="KW-1133">Transmembrane helix</keyword>
<organism evidence="6 7">
    <name type="scientific">Cristinia sonorae</name>
    <dbReference type="NCBI Taxonomy" id="1940300"/>
    <lineage>
        <taxon>Eukaryota</taxon>
        <taxon>Fungi</taxon>
        <taxon>Dikarya</taxon>
        <taxon>Basidiomycota</taxon>
        <taxon>Agaricomycotina</taxon>
        <taxon>Agaricomycetes</taxon>
        <taxon>Agaricomycetidae</taxon>
        <taxon>Agaricales</taxon>
        <taxon>Pleurotineae</taxon>
        <taxon>Stephanosporaceae</taxon>
        <taxon>Cristinia</taxon>
    </lineage>
</organism>
<evidence type="ECO:0000259" key="4">
    <source>
        <dbReference type="Pfam" id="PF07250"/>
    </source>
</evidence>
<dbReference type="InterPro" id="IPR009880">
    <property type="entry name" value="Glyoxal_oxidase_N"/>
</dbReference>
<dbReference type="SUPFAM" id="SSF50965">
    <property type="entry name" value="Galactose oxidase, central domain"/>
    <property type="match status" value="1"/>
</dbReference>
<comment type="caution">
    <text evidence="6">The sequence shown here is derived from an EMBL/GenBank/DDBJ whole genome shotgun (WGS) entry which is preliminary data.</text>
</comment>
<keyword evidence="1 3" id="KW-0732">Signal</keyword>
<dbReference type="InterPro" id="IPR013783">
    <property type="entry name" value="Ig-like_fold"/>
</dbReference>
<dbReference type="InterPro" id="IPR011043">
    <property type="entry name" value="Gal_Oxase/kelch_b-propeller"/>
</dbReference>
<protein>
    <submittedName>
        <fullName evidence="6">DUF1929-domain-containing protein</fullName>
    </submittedName>
</protein>
<name>A0A8K0ULJ0_9AGAR</name>
<feature type="domain" description="Glyoxal oxidase N-terminal" evidence="4">
    <location>
        <begin position="211"/>
        <end position="494"/>
    </location>
</feature>
<keyword evidence="2" id="KW-0472">Membrane</keyword>
<dbReference type="PANTHER" id="PTHR32208:SF21">
    <property type="entry name" value="LOW QUALITY PROTEIN: ALDEHYDE OXIDASE GLOX-LIKE"/>
    <property type="match status" value="1"/>
</dbReference>
<accession>A0A8K0ULJ0</accession>